<dbReference type="EMBL" id="CP014796">
    <property type="protein sequence ID" value="APX23398.1"/>
    <property type="molecule type" value="Genomic_DNA"/>
</dbReference>
<name>A0A1U7D5L9_9RHOB</name>
<evidence type="ECO:0000313" key="2">
    <source>
        <dbReference type="Proteomes" id="UP000186559"/>
    </source>
</evidence>
<protein>
    <submittedName>
        <fullName evidence="1">Uncharacterized protein</fullName>
    </submittedName>
</protein>
<accession>A0A1U7D5L9</accession>
<dbReference type="KEGG" id="tpro:Ga0080559_TMP2602"/>
<gene>
    <name evidence="1" type="ORF">Ga0080559_TMP2602</name>
</gene>
<dbReference type="AlphaFoldDB" id="A0A1U7D5L9"/>
<proteinExistence type="predicted"/>
<sequence length="59" mass="6684">MLILPRVPVLASHVNPEEQIAHLLSHIHFDEIQPGKFVDPTRDPDMIDGDKLMEVALDE</sequence>
<organism evidence="1 2">
    <name type="scientific">Salipiger profundus</name>
    <dbReference type="NCBI Taxonomy" id="1229727"/>
    <lineage>
        <taxon>Bacteria</taxon>
        <taxon>Pseudomonadati</taxon>
        <taxon>Pseudomonadota</taxon>
        <taxon>Alphaproteobacteria</taxon>
        <taxon>Rhodobacterales</taxon>
        <taxon>Roseobacteraceae</taxon>
        <taxon>Salipiger</taxon>
    </lineage>
</organism>
<keyword evidence="2" id="KW-1185">Reference proteome</keyword>
<dbReference type="Proteomes" id="UP000186559">
    <property type="component" value="Chromosome"/>
</dbReference>
<evidence type="ECO:0000313" key="1">
    <source>
        <dbReference type="EMBL" id="APX23398.1"/>
    </source>
</evidence>
<reference evidence="1 2" key="1">
    <citation type="submission" date="2016-03" db="EMBL/GenBank/DDBJ databases">
        <title>Deep-sea bacteria in the southern Pacific.</title>
        <authorList>
            <person name="Tang K."/>
        </authorList>
    </citation>
    <scope>NUCLEOTIDE SEQUENCE [LARGE SCALE GENOMIC DNA]</scope>
    <source>
        <strain evidence="1 2">JLT2016</strain>
    </source>
</reference>